<dbReference type="Proteomes" id="UP000054928">
    <property type="component" value="Unassembled WGS sequence"/>
</dbReference>
<accession>A0A0P1B126</accession>
<dbReference type="RefSeq" id="XP_036263452.1">
    <property type="nucleotide sequence ID" value="XM_036407207.1"/>
</dbReference>
<evidence type="ECO:0000313" key="2">
    <source>
        <dbReference type="Proteomes" id="UP000054928"/>
    </source>
</evidence>
<dbReference type="GeneID" id="59052932"/>
<organism evidence="1 2">
    <name type="scientific">Plasmopara halstedii</name>
    <name type="common">Downy mildew of sunflower</name>
    <dbReference type="NCBI Taxonomy" id="4781"/>
    <lineage>
        <taxon>Eukaryota</taxon>
        <taxon>Sar</taxon>
        <taxon>Stramenopiles</taxon>
        <taxon>Oomycota</taxon>
        <taxon>Peronosporomycetes</taxon>
        <taxon>Peronosporales</taxon>
        <taxon>Peronosporaceae</taxon>
        <taxon>Plasmopara</taxon>
    </lineage>
</organism>
<dbReference type="AlphaFoldDB" id="A0A0P1B126"/>
<evidence type="ECO:0000313" key="1">
    <source>
        <dbReference type="EMBL" id="CEG48436.1"/>
    </source>
</evidence>
<name>A0A0P1B126_PLAHL</name>
<dbReference type="EMBL" id="CCYD01002939">
    <property type="protein sequence ID" value="CEG48436.1"/>
    <property type="molecule type" value="Genomic_DNA"/>
</dbReference>
<reference evidence="2" key="1">
    <citation type="submission" date="2014-09" db="EMBL/GenBank/DDBJ databases">
        <authorList>
            <person name="Sharma Rahul"/>
            <person name="Thines Marco"/>
        </authorList>
    </citation>
    <scope>NUCLEOTIDE SEQUENCE [LARGE SCALE GENOMIC DNA]</scope>
</reference>
<proteinExistence type="predicted"/>
<protein>
    <submittedName>
        <fullName evidence="1">Uncharacterized protein</fullName>
    </submittedName>
</protein>
<keyword evidence="2" id="KW-1185">Reference proteome</keyword>
<sequence length="75" mass="8803">MRHKQALVTINAPSKVDFWFIKLTVGHVLMLRHKQNFPKHRKDANQKNSIEWLTRSRTLLDESNSLFGCRATADR</sequence>